<dbReference type="CDD" id="cd03341">
    <property type="entry name" value="TCP1_theta"/>
    <property type="match status" value="1"/>
</dbReference>
<evidence type="ECO:0000313" key="16">
    <source>
        <dbReference type="EMBL" id="GAD95368.1"/>
    </source>
</evidence>
<evidence type="ECO:0000256" key="10">
    <source>
        <dbReference type="ARBA" id="ARBA00022840"/>
    </source>
</evidence>
<dbReference type="AlphaFoldDB" id="V5FTK5"/>
<keyword evidence="4" id="KW-0963">Cytoplasm</keyword>
<keyword evidence="17" id="KW-1185">Reference proteome</keyword>
<reference evidence="17" key="1">
    <citation type="journal article" date="2014" name="Genome Announc.">
        <title>Draft genome sequence of the formaldehyde-resistant fungus Byssochlamys spectabilis No. 5 (anamorph Paecilomyces variotii No. 5) (NBRC109023).</title>
        <authorList>
            <person name="Oka T."/>
            <person name="Ekino K."/>
            <person name="Fukuda K."/>
            <person name="Nomura Y."/>
        </authorList>
    </citation>
    <scope>NUCLEOTIDE SEQUENCE [LARGE SCALE GENOMIC DNA]</scope>
    <source>
        <strain evidence="17">No. 5 / NBRC 109023</strain>
    </source>
</reference>
<dbReference type="InterPro" id="IPR012721">
    <property type="entry name" value="Chap_CCT_theta"/>
</dbReference>
<dbReference type="SUPFAM" id="SSF48592">
    <property type="entry name" value="GroEL equatorial domain-like"/>
    <property type="match status" value="1"/>
</dbReference>
<keyword evidence="12 13" id="KW-0143">Chaperone</keyword>
<dbReference type="GO" id="GO:0046872">
    <property type="term" value="F:metal ion binding"/>
    <property type="evidence" value="ECO:0007669"/>
    <property type="project" value="UniProtKB-KW"/>
</dbReference>
<keyword evidence="8" id="KW-0378">Hydrolase</keyword>
<organism evidence="16 17">
    <name type="scientific">Byssochlamys spectabilis (strain No. 5 / NBRC 109023)</name>
    <name type="common">Paecilomyces variotii</name>
    <dbReference type="NCBI Taxonomy" id="1356009"/>
    <lineage>
        <taxon>Eukaryota</taxon>
        <taxon>Fungi</taxon>
        <taxon>Dikarya</taxon>
        <taxon>Ascomycota</taxon>
        <taxon>Pezizomycotina</taxon>
        <taxon>Eurotiomycetes</taxon>
        <taxon>Eurotiomycetidae</taxon>
        <taxon>Eurotiales</taxon>
        <taxon>Thermoascaceae</taxon>
        <taxon>Paecilomyces</taxon>
    </lineage>
</organism>
<dbReference type="Gene3D" id="1.10.560.10">
    <property type="entry name" value="GroEL-like equatorial domain"/>
    <property type="match status" value="1"/>
</dbReference>
<keyword evidence="9" id="KW-0862">Zinc</keyword>
<sequence>MGEQSYREVLQQYRGSILPDNHPLTIMVGRVMQRLIPQAPIEGADWKVHVIHDDSNMNAFVLPGGKVFVFTGIMPICRDEDGLAAVLGHEIAHVVARHPAERMSNSFITIGLAFVVAALFDVSGQIPSMLLNLVYGLPNSRTQEAEADTIGLMMMSKACFNPEAAVKLWGRMQKAEKGSPPQFISTHPSSYNRMEALSEKLPKAEAEYEASGCSVPSRYMPGFRQAYDTYDAWDAEDGAVIRNIEACRAISQTVQTSLGPYGRNKIVINHLQKMILTSDAATILRELDVVHPAAKLLVMASQQQEAEMGDATNLVIVLAGELLKKAEELLRMGLKTSDIVQGYEKAQNFALKCLEDLEVDRLSELRSATELSKALRTVVSSKQSGAEDTLASLVAEAVLAVLPKNPLAFNVDNVRVVKIMGGSLEQSRVVKGMVFGREPDGQVKKAKKAKVGVFSCPIDISQTETKGTVLLKNAQEMLNFSKGEEERLESAIKELYDSGLRVVVAGSTVGELALHYLNRFGILIIKILSKYELRRLCRVVGATPLARLGAPMPDEMGSIDVVETTEIGGDRVTVFRQEDPNNVTRTATIVLRGATQNHLDDVERAIDDGVNVVKAITKDPRLVPGAGATELQLVERISAFADKTPGLPQHAIRKYAEAFEVIPRTLAESAGLDATEVLSHLYTAHHRPNGPAEESSEEEEGSSSEEEDPYWTTGVDLDSSTNTGTIDAVEEGILDLMVSKNWAIRLATESARTVLSVDQIIVARQAGGPKPPGPNPNWDED</sequence>
<feature type="compositionally biased region" description="Acidic residues" evidence="14">
    <location>
        <begin position="694"/>
        <end position="709"/>
    </location>
</feature>
<dbReference type="FunCoup" id="V5FTK5">
    <property type="interactions" value="1391"/>
</dbReference>
<evidence type="ECO:0000256" key="1">
    <source>
        <dbReference type="ARBA" id="ARBA00001947"/>
    </source>
</evidence>
<dbReference type="EMBL" id="BAUL01000122">
    <property type="protein sequence ID" value="GAD95368.1"/>
    <property type="molecule type" value="Genomic_DNA"/>
</dbReference>
<dbReference type="InterPro" id="IPR027410">
    <property type="entry name" value="TCP-1-like_intermed_sf"/>
</dbReference>
<feature type="region of interest" description="Disordered" evidence="14">
    <location>
        <begin position="685"/>
        <end position="723"/>
    </location>
</feature>
<dbReference type="InterPro" id="IPR001915">
    <property type="entry name" value="Peptidase_M48"/>
</dbReference>
<dbReference type="GO" id="GO:0051082">
    <property type="term" value="F:unfolded protein binding"/>
    <property type="evidence" value="ECO:0007669"/>
    <property type="project" value="EnsemblFungi"/>
</dbReference>
<dbReference type="eggNOG" id="KOG2661">
    <property type="taxonomic scope" value="Eukaryota"/>
</dbReference>
<evidence type="ECO:0000256" key="8">
    <source>
        <dbReference type="ARBA" id="ARBA00022801"/>
    </source>
</evidence>
<dbReference type="Pfam" id="PF01435">
    <property type="entry name" value="Peptidase_M48"/>
    <property type="match status" value="1"/>
</dbReference>
<comment type="cofactor">
    <cofactor evidence="1">
        <name>Zn(2+)</name>
        <dbReference type="ChEBI" id="CHEBI:29105"/>
    </cofactor>
</comment>
<dbReference type="GO" id="GO:0016887">
    <property type="term" value="F:ATP hydrolysis activity"/>
    <property type="evidence" value="ECO:0007669"/>
    <property type="project" value="InterPro"/>
</dbReference>
<dbReference type="InterPro" id="IPR027413">
    <property type="entry name" value="GROEL-like_equatorial_sf"/>
</dbReference>
<evidence type="ECO:0000256" key="12">
    <source>
        <dbReference type="ARBA" id="ARBA00023186"/>
    </source>
</evidence>
<dbReference type="PRINTS" id="PR00304">
    <property type="entry name" value="TCOMPLEXTCP1"/>
</dbReference>
<dbReference type="InterPro" id="IPR017998">
    <property type="entry name" value="Chaperone_TCP-1"/>
</dbReference>
<dbReference type="SUPFAM" id="SSF54849">
    <property type="entry name" value="GroEL-intermediate domain like"/>
    <property type="match status" value="1"/>
</dbReference>
<evidence type="ECO:0000256" key="11">
    <source>
        <dbReference type="ARBA" id="ARBA00023049"/>
    </source>
</evidence>
<dbReference type="InParanoid" id="V5FTK5"/>
<keyword evidence="11" id="KW-0482">Metalloprotease</keyword>
<comment type="similarity">
    <text evidence="3 13">Belongs to the TCP-1 chaperonin family.</text>
</comment>
<dbReference type="InterPro" id="IPR027409">
    <property type="entry name" value="GroEL-like_apical_dom_sf"/>
</dbReference>
<dbReference type="PANTHER" id="PTHR11353">
    <property type="entry name" value="CHAPERONIN"/>
    <property type="match status" value="1"/>
</dbReference>
<dbReference type="eggNOG" id="KOG0362">
    <property type="taxonomic scope" value="Eukaryota"/>
</dbReference>
<dbReference type="Gene3D" id="3.50.7.10">
    <property type="entry name" value="GroEL"/>
    <property type="match status" value="1"/>
</dbReference>
<evidence type="ECO:0000313" key="17">
    <source>
        <dbReference type="Proteomes" id="UP000018001"/>
    </source>
</evidence>
<evidence type="ECO:0000256" key="7">
    <source>
        <dbReference type="ARBA" id="ARBA00022741"/>
    </source>
</evidence>
<dbReference type="GO" id="GO:0005832">
    <property type="term" value="C:chaperonin-containing T-complex"/>
    <property type="evidence" value="ECO:0007669"/>
    <property type="project" value="EnsemblFungi"/>
</dbReference>
<dbReference type="OrthoDB" id="1748577at2759"/>
<dbReference type="GO" id="GO:0004222">
    <property type="term" value="F:metalloendopeptidase activity"/>
    <property type="evidence" value="ECO:0007669"/>
    <property type="project" value="InterPro"/>
</dbReference>
<dbReference type="GO" id="GO:0006508">
    <property type="term" value="P:proteolysis"/>
    <property type="evidence" value="ECO:0007669"/>
    <property type="project" value="UniProtKB-KW"/>
</dbReference>
<evidence type="ECO:0000256" key="2">
    <source>
        <dbReference type="ARBA" id="ARBA00004496"/>
    </source>
</evidence>
<dbReference type="GO" id="GO:0005524">
    <property type="term" value="F:ATP binding"/>
    <property type="evidence" value="ECO:0007669"/>
    <property type="project" value="UniProtKB-KW"/>
</dbReference>
<evidence type="ECO:0000256" key="13">
    <source>
        <dbReference type="RuleBase" id="RU004187"/>
    </source>
</evidence>
<feature type="domain" description="Peptidase M48" evidence="15">
    <location>
        <begin position="29"/>
        <end position="199"/>
    </location>
</feature>
<evidence type="ECO:0000256" key="9">
    <source>
        <dbReference type="ARBA" id="ARBA00022833"/>
    </source>
</evidence>
<keyword evidence="7 13" id="KW-0547">Nucleotide-binding</keyword>
<dbReference type="CDD" id="cd07331">
    <property type="entry name" value="M48C_Oma1_like"/>
    <property type="match status" value="1"/>
</dbReference>
<dbReference type="InterPro" id="IPR002423">
    <property type="entry name" value="Cpn60/GroEL/TCP-1"/>
</dbReference>
<comment type="subcellular location">
    <subcellularLocation>
        <location evidence="2">Cytoplasm</location>
    </subcellularLocation>
</comment>
<accession>V5FTK5</accession>
<dbReference type="HOGENOM" id="CLU_008891_4_0_1"/>
<dbReference type="Gene3D" id="3.30.260.10">
    <property type="entry name" value="TCP-1-like chaperonin intermediate domain"/>
    <property type="match status" value="1"/>
</dbReference>
<evidence type="ECO:0000259" key="15">
    <source>
        <dbReference type="Pfam" id="PF01435"/>
    </source>
</evidence>
<dbReference type="Gene3D" id="3.30.2010.10">
    <property type="entry name" value="Metalloproteases ('zincins'), catalytic domain"/>
    <property type="match status" value="1"/>
</dbReference>
<dbReference type="Proteomes" id="UP000018001">
    <property type="component" value="Unassembled WGS sequence"/>
</dbReference>
<evidence type="ECO:0000256" key="3">
    <source>
        <dbReference type="ARBA" id="ARBA00008020"/>
    </source>
</evidence>
<dbReference type="SUPFAM" id="SSF52029">
    <property type="entry name" value="GroEL apical domain-like"/>
    <property type="match status" value="1"/>
</dbReference>
<evidence type="ECO:0000256" key="14">
    <source>
        <dbReference type="SAM" id="MobiDB-lite"/>
    </source>
</evidence>
<dbReference type="GO" id="GO:0140662">
    <property type="term" value="F:ATP-dependent protein folding chaperone"/>
    <property type="evidence" value="ECO:0007669"/>
    <property type="project" value="InterPro"/>
</dbReference>
<keyword evidence="6" id="KW-0479">Metal-binding</keyword>
<gene>
    <name evidence="16" type="ORF">PVAR5_4010</name>
</gene>
<protein>
    <submittedName>
        <fullName evidence="16">T-complex protein 1 subunit theta</fullName>
    </submittedName>
</protein>
<dbReference type="FunFam" id="3.50.7.10:FF:000008">
    <property type="entry name" value="T-complex protein 1 subunit theta"/>
    <property type="match status" value="1"/>
</dbReference>
<dbReference type="Pfam" id="PF00118">
    <property type="entry name" value="Cpn60_TCP1"/>
    <property type="match status" value="1"/>
</dbReference>
<comment type="caution">
    <text evidence="16">The sequence shown here is derived from an EMBL/GenBank/DDBJ whole genome shotgun (WGS) entry which is preliminary data.</text>
</comment>
<name>V5FTK5_BYSSN</name>
<dbReference type="NCBIfam" id="TIGR02346">
    <property type="entry name" value="chap_CCT_theta"/>
    <property type="match status" value="1"/>
</dbReference>
<keyword evidence="5" id="KW-0645">Protease</keyword>
<evidence type="ECO:0000256" key="6">
    <source>
        <dbReference type="ARBA" id="ARBA00022723"/>
    </source>
</evidence>
<proteinExistence type="inferred from homology"/>
<evidence type="ECO:0000256" key="5">
    <source>
        <dbReference type="ARBA" id="ARBA00022670"/>
    </source>
</evidence>
<keyword evidence="10 13" id="KW-0067">ATP-binding</keyword>
<evidence type="ECO:0000256" key="4">
    <source>
        <dbReference type="ARBA" id="ARBA00022490"/>
    </source>
</evidence>